<dbReference type="PANTHER" id="PTHR43090:SF2">
    <property type="entry name" value="1-(5-PHOSPHORIBOSYL)-5-[(5-PHOSPHORIBOSYLAMINO)METHYLIDENEAMINO] IMIDAZOLE-4-CARBOXAMIDE ISOMERASE"/>
    <property type="match status" value="1"/>
</dbReference>
<dbReference type="GO" id="GO:0000162">
    <property type="term" value="P:L-tryptophan biosynthetic process"/>
    <property type="evidence" value="ECO:0007669"/>
    <property type="project" value="TreeGrafter"/>
</dbReference>
<evidence type="ECO:0000256" key="6">
    <source>
        <dbReference type="RuleBase" id="RU003657"/>
    </source>
</evidence>
<evidence type="ECO:0008006" key="9">
    <source>
        <dbReference type="Google" id="ProtNLM"/>
    </source>
</evidence>
<evidence type="ECO:0000256" key="5">
    <source>
        <dbReference type="ARBA" id="ARBA00029440"/>
    </source>
</evidence>
<dbReference type="GO" id="GO:0000105">
    <property type="term" value="P:L-histidine biosynthetic process"/>
    <property type="evidence" value="ECO:0007669"/>
    <property type="project" value="UniProtKB-KW"/>
</dbReference>
<sequence length="254" mass="26760">MTQFRPCIDLHAGKVKQIVGGSLTDAGATTNFVSAQGADYFANLYRQHGLQGGHVIGLGPGNEEQAKLALNSWPKGLQYGGGINLENAKSYLDAGASHVIVTSFLFSGGVFSLEKLNQMVKLVGAEHLVLDLSCRRTDQGWNIATDRWQTVTGTAITPALLEQLASQCSEFLVHAADVEGLQQGIDEALVSLLGKHSPIAATYAGGATGLDDLEKVKTLSNGRVDLTIGSALDIFGGSHVTLAQCIAWNQANGQ</sequence>
<dbReference type="SUPFAM" id="SSF51366">
    <property type="entry name" value="Ribulose-phoshate binding barrel"/>
    <property type="match status" value="1"/>
</dbReference>
<keyword evidence="4" id="KW-0413">Isomerase</keyword>
<comment type="pathway">
    <text evidence="5">Amino-acid biosynthesis.</text>
</comment>
<dbReference type="Proteomes" id="UP001409585">
    <property type="component" value="Unassembled WGS sequence"/>
</dbReference>
<dbReference type="InterPro" id="IPR013785">
    <property type="entry name" value="Aldolase_TIM"/>
</dbReference>
<dbReference type="Pfam" id="PF00977">
    <property type="entry name" value="His_biosynth"/>
    <property type="match status" value="1"/>
</dbReference>
<dbReference type="Gene3D" id="3.20.20.70">
    <property type="entry name" value="Aldolase class I"/>
    <property type="match status" value="1"/>
</dbReference>
<dbReference type="InterPro" id="IPR044524">
    <property type="entry name" value="Isoase_HisA-like"/>
</dbReference>
<keyword evidence="3 6" id="KW-0368">Histidine biosynthesis</keyword>
<proteinExistence type="inferred from homology"/>
<dbReference type="AlphaFoldDB" id="A0AAV3U1Y8"/>
<evidence type="ECO:0000256" key="3">
    <source>
        <dbReference type="ARBA" id="ARBA00023102"/>
    </source>
</evidence>
<evidence type="ECO:0000256" key="1">
    <source>
        <dbReference type="ARBA" id="ARBA00009667"/>
    </source>
</evidence>
<evidence type="ECO:0000313" key="8">
    <source>
        <dbReference type="Proteomes" id="UP001409585"/>
    </source>
</evidence>
<accession>A0AAV3U1Y8</accession>
<dbReference type="FunFam" id="3.20.20.70:FF:000110">
    <property type="entry name" value="1-(5-phosphoribosyl)-5-[(5-phosphoribosylamino)methylideneamino] imidazole-4-carboxamide isomerase, chloroplastic"/>
    <property type="match status" value="1"/>
</dbReference>
<dbReference type="RefSeq" id="WP_345421326.1">
    <property type="nucleotide sequence ID" value="NZ_AP031496.1"/>
</dbReference>
<dbReference type="InterPro" id="IPR011060">
    <property type="entry name" value="RibuloseP-bd_barrel"/>
</dbReference>
<dbReference type="InterPro" id="IPR006062">
    <property type="entry name" value="His_biosynth"/>
</dbReference>
<dbReference type="GO" id="GO:0003949">
    <property type="term" value="F:1-(5-phosphoribosyl)-5-[(5-phosphoribosylamino)methylideneamino]imidazole-4-carboxamide isomerase activity"/>
    <property type="evidence" value="ECO:0007669"/>
    <property type="project" value="InterPro"/>
</dbReference>
<dbReference type="NCBIfam" id="TIGR02129">
    <property type="entry name" value="hisA_euk"/>
    <property type="match status" value="1"/>
</dbReference>
<dbReference type="InterPro" id="IPR011858">
    <property type="entry name" value="His6/HISN3"/>
</dbReference>
<evidence type="ECO:0000256" key="4">
    <source>
        <dbReference type="ARBA" id="ARBA00023235"/>
    </source>
</evidence>
<dbReference type="CDD" id="cd04723">
    <property type="entry name" value="HisA_HisF"/>
    <property type="match status" value="1"/>
</dbReference>
<dbReference type="PANTHER" id="PTHR43090">
    <property type="entry name" value="1-(5-PHOSPHORIBOSYL)-5-[(5-PHOSPHORIBOSYLAMINO)METHYLIDENEAMINO] IMIDAZOLE-4-CARBOXAMIDE ISOMERASE"/>
    <property type="match status" value="1"/>
</dbReference>
<evidence type="ECO:0000313" key="7">
    <source>
        <dbReference type="EMBL" id="GAA4942333.1"/>
    </source>
</evidence>
<keyword evidence="2 6" id="KW-0028">Amino-acid biosynthesis</keyword>
<reference evidence="8" key="1">
    <citation type="journal article" date="2019" name="Int. J. Syst. Evol. Microbiol.">
        <title>The Global Catalogue of Microorganisms (GCM) 10K type strain sequencing project: providing services to taxonomists for standard genome sequencing and annotation.</title>
        <authorList>
            <consortium name="The Broad Institute Genomics Platform"/>
            <consortium name="The Broad Institute Genome Sequencing Center for Infectious Disease"/>
            <person name="Wu L."/>
            <person name="Ma J."/>
        </authorList>
    </citation>
    <scope>NUCLEOTIDE SEQUENCE [LARGE SCALE GENOMIC DNA]</scope>
    <source>
        <strain evidence="8">JCM 19134</strain>
    </source>
</reference>
<evidence type="ECO:0000256" key="2">
    <source>
        <dbReference type="ARBA" id="ARBA00022605"/>
    </source>
</evidence>
<protein>
    <recommendedName>
        <fullName evidence="9">5-proFAR isomerase</fullName>
    </recommendedName>
</protein>
<comment type="caution">
    <text evidence="7">The sequence shown here is derived from an EMBL/GenBank/DDBJ whole genome shotgun (WGS) entry which is preliminary data.</text>
</comment>
<dbReference type="EMBL" id="BAABLX010000016">
    <property type="protein sequence ID" value="GAA4942333.1"/>
    <property type="molecule type" value="Genomic_DNA"/>
</dbReference>
<organism evidence="7 8">
    <name type="scientific">Halioxenophilus aromaticivorans</name>
    <dbReference type="NCBI Taxonomy" id="1306992"/>
    <lineage>
        <taxon>Bacteria</taxon>
        <taxon>Pseudomonadati</taxon>
        <taxon>Pseudomonadota</taxon>
        <taxon>Gammaproteobacteria</taxon>
        <taxon>Alteromonadales</taxon>
        <taxon>Alteromonadaceae</taxon>
        <taxon>Halioxenophilus</taxon>
    </lineage>
</organism>
<keyword evidence="8" id="KW-1185">Reference proteome</keyword>
<comment type="similarity">
    <text evidence="1 6">Belongs to the HisA/HisF family.</text>
</comment>
<name>A0AAV3U1Y8_9ALTE</name>
<gene>
    <name evidence="7" type="ORF">GCM10025791_21000</name>
</gene>
<dbReference type="GO" id="GO:0005737">
    <property type="term" value="C:cytoplasm"/>
    <property type="evidence" value="ECO:0007669"/>
    <property type="project" value="TreeGrafter"/>
</dbReference>